<organism evidence="2 3">
    <name type="scientific">Latimeria chalumnae</name>
    <name type="common">Coelacanth</name>
    <dbReference type="NCBI Taxonomy" id="7897"/>
    <lineage>
        <taxon>Eukaryota</taxon>
        <taxon>Metazoa</taxon>
        <taxon>Chordata</taxon>
        <taxon>Craniata</taxon>
        <taxon>Vertebrata</taxon>
        <taxon>Euteleostomi</taxon>
        <taxon>Coelacanthiformes</taxon>
        <taxon>Coelacanthidae</taxon>
        <taxon>Latimeria</taxon>
    </lineage>
</organism>
<reference evidence="2" key="2">
    <citation type="submission" date="2025-08" db="UniProtKB">
        <authorList>
            <consortium name="Ensembl"/>
        </authorList>
    </citation>
    <scope>IDENTIFICATION</scope>
</reference>
<proteinExistence type="predicted"/>
<keyword evidence="3" id="KW-1185">Reference proteome</keyword>
<dbReference type="PANTHER" id="PTHR11505">
    <property type="entry name" value="L1 TRANSPOSABLE ELEMENT-RELATED"/>
    <property type="match status" value="1"/>
</dbReference>
<dbReference type="EMBL" id="AFYH01096758">
    <property type="status" value="NOT_ANNOTATED_CDS"/>
    <property type="molecule type" value="Genomic_DNA"/>
</dbReference>
<dbReference type="HOGENOM" id="CLU_062834_2_0_1"/>
<evidence type="ECO:0000313" key="2">
    <source>
        <dbReference type="Ensembl" id="ENSLACP00000008660.1"/>
    </source>
</evidence>
<protein>
    <recommendedName>
        <fullName evidence="4">L1 transposable element RRM domain-containing protein</fullName>
    </recommendedName>
</protein>
<dbReference type="eggNOG" id="ENOG502SRQ0">
    <property type="taxonomic scope" value="Eukaryota"/>
</dbReference>
<dbReference type="Proteomes" id="UP000008672">
    <property type="component" value="Unassembled WGS sequence"/>
</dbReference>
<dbReference type="InterPro" id="IPR004244">
    <property type="entry name" value="Transposase_22"/>
</dbReference>
<reference evidence="3" key="1">
    <citation type="submission" date="2011-08" db="EMBL/GenBank/DDBJ databases">
        <title>The draft genome of Latimeria chalumnae.</title>
        <authorList>
            <person name="Di Palma F."/>
            <person name="Alfoldi J."/>
            <person name="Johnson J."/>
            <person name="Berlin A."/>
            <person name="Gnerre S."/>
            <person name="Jaffe D."/>
            <person name="MacCallum I."/>
            <person name="Young S."/>
            <person name="Walker B.J."/>
            <person name="Lander E."/>
            <person name="Lindblad-Toh K."/>
        </authorList>
    </citation>
    <scope>NUCLEOTIDE SEQUENCE [LARGE SCALE GENOMIC DNA]</scope>
    <source>
        <strain evidence="3">Wild caught</strain>
    </source>
</reference>
<sequence>KTKYKKRKEKKENVNKKKYPPQNKTSYKLNQNDNKTAVTQVLSELREFFFSYLFLFVSESFPVFYKNAVASDVIGIRSNVAMIKSDLNALTLRLTSVESRVEVLESGDVDKVARIDRLEEDIAYQSRFTSDLWDRLQDLENRSRRNNIRVLGVPEGSEEGFPSGPAFLMSLLQEILQLEPGVSFEIERALRSLGPRPGFGQRPRLIIARFLRFLDRNKVLQLSRGKGELTWRRGKVMIFPDMSPELAALRHQFIPVRRKCISLGLKYAIQYSALLQILVGGQNKNFADPEEALAFLNTVPPAEEGPRNAP</sequence>
<accession>H3AG89</accession>
<dbReference type="AlphaFoldDB" id="H3AG89"/>
<dbReference type="InParanoid" id="H3AG89"/>
<feature type="region of interest" description="Disordered" evidence="1">
    <location>
        <begin position="1"/>
        <end position="29"/>
    </location>
</feature>
<dbReference type="Gene3D" id="3.30.70.1820">
    <property type="entry name" value="L1 transposable element, RRM domain"/>
    <property type="match status" value="1"/>
</dbReference>
<evidence type="ECO:0000256" key="1">
    <source>
        <dbReference type="SAM" id="MobiDB-lite"/>
    </source>
</evidence>
<evidence type="ECO:0000313" key="3">
    <source>
        <dbReference type="Proteomes" id="UP000008672"/>
    </source>
</evidence>
<name>H3AG89_LATCH</name>
<dbReference type="Ensembl" id="ENSLACT00000008728.1">
    <property type="protein sequence ID" value="ENSLACP00000008660.1"/>
    <property type="gene ID" value="ENSLACG00000007655.1"/>
</dbReference>
<evidence type="ECO:0008006" key="4">
    <source>
        <dbReference type="Google" id="ProtNLM"/>
    </source>
</evidence>
<dbReference type="GeneTree" id="ENSGT00660000097022"/>
<reference evidence="2" key="3">
    <citation type="submission" date="2025-09" db="UniProtKB">
        <authorList>
            <consortium name="Ensembl"/>
        </authorList>
    </citation>
    <scope>IDENTIFICATION</scope>
</reference>